<dbReference type="InterPro" id="IPR051553">
    <property type="entry name" value="Ran_GTPase-activating"/>
</dbReference>
<reference evidence="1" key="1">
    <citation type="submission" date="2018-10" db="EMBL/GenBank/DDBJ databases">
        <title>Hidden diversity of soil giant viruses.</title>
        <authorList>
            <person name="Schulz F."/>
            <person name="Alteio L."/>
            <person name="Goudeau D."/>
            <person name="Ryan E.M."/>
            <person name="Malmstrom R.R."/>
            <person name="Blanchard J."/>
            <person name="Woyke T."/>
        </authorList>
    </citation>
    <scope>NUCLEOTIDE SEQUENCE</scope>
    <source>
        <strain evidence="1">HAV1</strain>
    </source>
</reference>
<dbReference type="InterPro" id="IPR009091">
    <property type="entry name" value="RCC1/BLIP-II"/>
</dbReference>
<dbReference type="GO" id="GO:0005085">
    <property type="term" value="F:guanyl-nucleotide exchange factor activity"/>
    <property type="evidence" value="ECO:0007669"/>
    <property type="project" value="TreeGrafter"/>
</dbReference>
<accession>A0A3G5A2C9</accession>
<dbReference type="PANTHER" id="PTHR45982:SF1">
    <property type="entry name" value="REGULATOR OF CHROMOSOME CONDENSATION"/>
    <property type="match status" value="1"/>
</dbReference>
<dbReference type="PROSITE" id="PS50012">
    <property type="entry name" value="RCC1_3"/>
    <property type="match status" value="5"/>
</dbReference>
<evidence type="ECO:0000313" key="1">
    <source>
        <dbReference type="EMBL" id="AYV81355.1"/>
    </source>
</evidence>
<dbReference type="EMBL" id="MK072271">
    <property type="protein sequence ID" value="AYV81355.1"/>
    <property type="molecule type" value="Genomic_DNA"/>
</dbReference>
<organism evidence="1">
    <name type="scientific">Harvfovirus sp</name>
    <dbReference type="NCBI Taxonomy" id="2487768"/>
    <lineage>
        <taxon>Viruses</taxon>
        <taxon>Varidnaviria</taxon>
        <taxon>Bamfordvirae</taxon>
        <taxon>Nucleocytoviricota</taxon>
        <taxon>Megaviricetes</taxon>
        <taxon>Imitervirales</taxon>
        <taxon>Mimiviridae</taxon>
        <taxon>Klosneuvirinae</taxon>
    </lineage>
</organism>
<dbReference type="Pfam" id="PF13540">
    <property type="entry name" value="RCC1_2"/>
    <property type="match status" value="5"/>
</dbReference>
<dbReference type="PRINTS" id="PR00633">
    <property type="entry name" value="RCCNDNSATION"/>
</dbReference>
<dbReference type="Gene3D" id="2.130.10.30">
    <property type="entry name" value="Regulator of chromosome condensation 1/beta-lactamase-inhibitor protein II"/>
    <property type="match status" value="2"/>
</dbReference>
<sequence length="436" mass="48254">MAAHHETKLKTQFQNLPDGLLCIIIDYNYRILLTLPESQLIKFDWFKLIKIKFSLTYDKGIYTNEEMMRVYFNKCGRSMLIPGGSFQTIVTLSDGTLIPYGNYDDERPNSSVSTNVLNQINKIENIMEITHGSHVVIRLRNGTLMAAGFNSHGELGLGDEKERQTFTEISGIKNVKKVVCGLFHTVILLTDGRLMVCGKNDFGQLGTGDSNSRNIFTEITLLPNPVAEVVCGALHTFIVLTDGTLMSTGWNVHGQLGLGNETTANNFTEIKGIAKNIAQISCGGYHTIIRFTNGKLMGCGVNSYGHLALGDRRNRNIFTEIKLKGKVVDVICGVHHTFVLLTDGRLMSCGGDGYGELGLGGDCQLELTDVPIVERNIAELVCGYHHTLIRLTDGTLKGCGLNKCSPEYSPRKRNYSFSVIKKYSTITTMFGKFRDL</sequence>
<dbReference type="PANTHER" id="PTHR45982">
    <property type="entry name" value="REGULATOR OF CHROMOSOME CONDENSATION"/>
    <property type="match status" value="1"/>
</dbReference>
<gene>
    <name evidence="1" type="ORF">Harvfovirus29_4</name>
</gene>
<evidence type="ECO:0008006" key="2">
    <source>
        <dbReference type="Google" id="ProtNLM"/>
    </source>
</evidence>
<name>A0A3G5A2C9_9VIRU</name>
<dbReference type="SUPFAM" id="SSF50985">
    <property type="entry name" value="RCC1/BLIP-II"/>
    <property type="match status" value="1"/>
</dbReference>
<proteinExistence type="predicted"/>
<dbReference type="InterPro" id="IPR000408">
    <property type="entry name" value="Reg_chr_condens"/>
</dbReference>
<protein>
    <recommendedName>
        <fullName evidence="2">Chromosome condensation regulator</fullName>
    </recommendedName>
</protein>